<evidence type="ECO:0000313" key="1">
    <source>
        <dbReference type="EMBL" id="NWL49266.1"/>
    </source>
</evidence>
<reference evidence="1 2" key="1">
    <citation type="submission" date="2018-06" db="EMBL/GenBank/DDBJ databases">
        <title>Bacteria isolated from soil of Wuhan.</title>
        <authorList>
            <person name="Xiang W."/>
            <person name="Huang C."/>
        </authorList>
    </citation>
    <scope>NUCLEOTIDE SEQUENCE [LARGE SCALE GENOMIC DNA]</scope>
    <source>
        <strain evidence="2">xwS4</strain>
    </source>
</reference>
<organism evidence="1 2">
    <name type="scientific">Pseudomonas hunanensis</name>
    <dbReference type="NCBI Taxonomy" id="1247546"/>
    <lineage>
        <taxon>Bacteria</taxon>
        <taxon>Pseudomonadati</taxon>
        <taxon>Pseudomonadota</taxon>
        <taxon>Gammaproteobacteria</taxon>
        <taxon>Pseudomonadales</taxon>
        <taxon>Pseudomonadaceae</taxon>
        <taxon>Pseudomonas</taxon>
    </lineage>
</organism>
<dbReference type="EMBL" id="QJRE01000118">
    <property type="protein sequence ID" value="NWL49266.1"/>
    <property type="molecule type" value="Genomic_DNA"/>
</dbReference>
<protein>
    <submittedName>
        <fullName evidence="1">Uncharacterized protein</fullName>
    </submittedName>
</protein>
<accession>A0ABD6N5W9</accession>
<dbReference type="AlphaFoldDB" id="A0ABD6N5W9"/>
<evidence type="ECO:0000313" key="2">
    <source>
        <dbReference type="Proteomes" id="UP000704738"/>
    </source>
</evidence>
<dbReference type="Proteomes" id="UP000704738">
    <property type="component" value="Unassembled WGS sequence"/>
</dbReference>
<name>A0ABD6N5W9_9PSED</name>
<comment type="caution">
    <text evidence="1">The sequence shown here is derived from an EMBL/GenBank/DDBJ whole genome shotgun (WGS) entry which is preliminary data.</text>
</comment>
<sequence>MRLHVYKLQATSLRLHDNAAWRSACFFLQLEAYGLKLDWTGILHAFVQYSGSRLPGPDLGHGPG</sequence>
<proteinExistence type="predicted"/>
<gene>
    <name evidence="1" type="ORF">DM819_26210</name>
</gene>